<accession>A6JFL2</accession>
<evidence type="ECO:0000313" key="2">
    <source>
        <dbReference type="EMBL" id="EDM11608.1"/>
    </source>
</evidence>
<gene>
    <name evidence="2" type="ORF">rCG_30416</name>
</gene>
<protein>
    <submittedName>
        <fullName evidence="2">RCG30416</fullName>
    </submittedName>
</protein>
<evidence type="ECO:0000313" key="3">
    <source>
        <dbReference type="Proteomes" id="UP000234681"/>
    </source>
</evidence>
<feature type="chain" id="PRO_5039943008" evidence="1">
    <location>
        <begin position="19"/>
        <end position="59"/>
    </location>
</feature>
<keyword evidence="1" id="KW-0732">Signal</keyword>
<organism evidence="2 3">
    <name type="scientific">Rattus norvegicus</name>
    <name type="common">Rat</name>
    <dbReference type="NCBI Taxonomy" id="10116"/>
    <lineage>
        <taxon>Eukaryota</taxon>
        <taxon>Metazoa</taxon>
        <taxon>Chordata</taxon>
        <taxon>Craniata</taxon>
        <taxon>Vertebrata</taxon>
        <taxon>Euteleostomi</taxon>
        <taxon>Mammalia</taxon>
        <taxon>Eutheria</taxon>
        <taxon>Euarchontoglires</taxon>
        <taxon>Glires</taxon>
        <taxon>Rodentia</taxon>
        <taxon>Myomorpha</taxon>
        <taxon>Muroidea</taxon>
        <taxon>Muridae</taxon>
        <taxon>Murinae</taxon>
        <taxon>Rattus</taxon>
    </lineage>
</organism>
<dbReference type="Proteomes" id="UP000234681">
    <property type="component" value="Chromosome 5"/>
</dbReference>
<sequence length="59" mass="6420">MLFRLLAPALLVLPPAKPAAKPHLLEAPFLLPLLPVGGQLHIFLLKPFRLGAGKSCYFC</sequence>
<proteinExistence type="predicted"/>
<feature type="signal peptide" evidence="1">
    <location>
        <begin position="1"/>
        <end position="18"/>
    </location>
</feature>
<dbReference type="EMBL" id="CH473984">
    <property type="protein sequence ID" value="EDM11608.1"/>
    <property type="molecule type" value="Genomic_DNA"/>
</dbReference>
<evidence type="ECO:0000256" key="1">
    <source>
        <dbReference type="SAM" id="SignalP"/>
    </source>
</evidence>
<name>A6JFL2_RAT</name>
<reference evidence="3" key="1">
    <citation type="submission" date="2005-09" db="EMBL/GenBank/DDBJ databases">
        <authorList>
            <person name="Mural R.J."/>
            <person name="Li P.W."/>
            <person name="Adams M.D."/>
            <person name="Amanatides P.G."/>
            <person name="Baden-Tillson H."/>
            <person name="Barnstead M."/>
            <person name="Chin S.H."/>
            <person name="Dew I."/>
            <person name="Evans C.A."/>
            <person name="Ferriera S."/>
            <person name="Flanigan M."/>
            <person name="Fosler C."/>
            <person name="Glodek A."/>
            <person name="Gu Z."/>
            <person name="Holt R.A."/>
            <person name="Jennings D."/>
            <person name="Kraft C.L."/>
            <person name="Lu F."/>
            <person name="Nguyen T."/>
            <person name="Nusskern D.R."/>
            <person name="Pfannkoch C.M."/>
            <person name="Sitter C."/>
            <person name="Sutton G.G."/>
            <person name="Venter J.C."/>
            <person name="Wang Z."/>
            <person name="Woodage T."/>
            <person name="Zheng X.H."/>
            <person name="Zhong F."/>
        </authorList>
    </citation>
    <scope>NUCLEOTIDE SEQUENCE [LARGE SCALE GENOMIC DNA]</scope>
    <source>
        <strain>BN</strain>
        <strain evidence="3">Sprague-Dawley</strain>
    </source>
</reference>
<dbReference type="AlphaFoldDB" id="A6JFL2"/>